<accession>A0A0L9TXX7</accession>
<sequence length="226" mass="26377">MTLWLYSPRYYVYRIYGRPNGQHSAPFGPSTQGRWVYPLRLTRSEIGPQLDQRLSYYWANSPAGDKIKEYLIKDIDKQVINNQPNFQGRKSGTSPSSRRRPIGLHQYRSGNNSRLKVTERFRLKKGRRSKRSEAEKTRQQEMRHLYSLIESAKEVECENTCGGDLRGHNGRKRKGKCTTTKAGSKTWQGPKQRSFRIHHLCQIDGMHSHRGSGRHQNTVVQRTRDY</sequence>
<gene>
    <name evidence="2" type="ORF">LR48_Vigan02g117400</name>
</gene>
<evidence type="ECO:0000313" key="2">
    <source>
        <dbReference type="EMBL" id="KOM35024.1"/>
    </source>
</evidence>
<proteinExistence type="predicted"/>
<feature type="compositionally biased region" description="Polar residues" evidence="1">
    <location>
        <begin position="214"/>
        <end position="226"/>
    </location>
</feature>
<feature type="region of interest" description="Disordered" evidence="1">
    <location>
        <begin position="206"/>
        <end position="226"/>
    </location>
</feature>
<protein>
    <submittedName>
        <fullName evidence="2">Uncharacterized protein</fullName>
    </submittedName>
</protein>
<name>A0A0L9TXX7_PHAAN</name>
<feature type="compositionally biased region" description="Polar residues" evidence="1">
    <location>
        <begin position="81"/>
        <end position="96"/>
    </location>
</feature>
<dbReference type="AlphaFoldDB" id="A0A0L9TXX7"/>
<dbReference type="EMBL" id="CM003372">
    <property type="protein sequence ID" value="KOM35024.1"/>
    <property type="molecule type" value="Genomic_DNA"/>
</dbReference>
<dbReference type="Proteomes" id="UP000053144">
    <property type="component" value="Chromosome 2"/>
</dbReference>
<feature type="region of interest" description="Disordered" evidence="1">
    <location>
        <begin position="81"/>
        <end position="113"/>
    </location>
</feature>
<evidence type="ECO:0000256" key="1">
    <source>
        <dbReference type="SAM" id="MobiDB-lite"/>
    </source>
</evidence>
<dbReference type="Gramene" id="KOM35024">
    <property type="protein sequence ID" value="KOM35024"/>
    <property type="gene ID" value="LR48_Vigan02g117400"/>
</dbReference>
<feature type="compositionally biased region" description="Polar residues" evidence="1">
    <location>
        <begin position="182"/>
        <end position="191"/>
    </location>
</feature>
<reference evidence="3" key="1">
    <citation type="journal article" date="2015" name="Proc. Natl. Acad. Sci. U.S.A.">
        <title>Genome sequencing of adzuki bean (Vigna angularis) provides insight into high starch and low fat accumulation and domestication.</title>
        <authorList>
            <person name="Yang K."/>
            <person name="Tian Z."/>
            <person name="Chen C."/>
            <person name="Luo L."/>
            <person name="Zhao B."/>
            <person name="Wang Z."/>
            <person name="Yu L."/>
            <person name="Li Y."/>
            <person name="Sun Y."/>
            <person name="Li W."/>
            <person name="Chen Y."/>
            <person name="Li Y."/>
            <person name="Zhang Y."/>
            <person name="Ai D."/>
            <person name="Zhao J."/>
            <person name="Shang C."/>
            <person name="Ma Y."/>
            <person name="Wu B."/>
            <person name="Wang M."/>
            <person name="Gao L."/>
            <person name="Sun D."/>
            <person name="Zhang P."/>
            <person name="Guo F."/>
            <person name="Wang W."/>
            <person name="Li Y."/>
            <person name="Wang J."/>
            <person name="Varshney R.K."/>
            <person name="Wang J."/>
            <person name="Ling H.Q."/>
            <person name="Wan P."/>
        </authorList>
    </citation>
    <scope>NUCLEOTIDE SEQUENCE</scope>
    <source>
        <strain evidence="3">cv. Jingnong 6</strain>
    </source>
</reference>
<evidence type="ECO:0000313" key="3">
    <source>
        <dbReference type="Proteomes" id="UP000053144"/>
    </source>
</evidence>
<feature type="region of interest" description="Disordered" evidence="1">
    <location>
        <begin position="164"/>
        <end position="191"/>
    </location>
</feature>
<organism evidence="2 3">
    <name type="scientific">Phaseolus angularis</name>
    <name type="common">Azuki bean</name>
    <name type="synonym">Vigna angularis</name>
    <dbReference type="NCBI Taxonomy" id="3914"/>
    <lineage>
        <taxon>Eukaryota</taxon>
        <taxon>Viridiplantae</taxon>
        <taxon>Streptophyta</taxon>
        <taxon>Embryophyta</taxon>
        <taxon>Tracheophyta</taxon>
        <taxon>Spermatophyta</taxon>
        <taxon>Magnoliopsida</taxon>
        <taxon>eudicotyledons</taxon>
        <taxon>Gunneridae</taxon>
        <taxon>Pentapetalae</taxon>
        <taxon>rosids</taxon>
        <taxon>fabids</taxon>
        <taxon>Fabales</taxon>
        <taxon>Fabaceae</taxon>
        <taxon>Papilionoideae</taxon>
        <taxon>50 kb inversion clade</taxon>
        <taxon>NPAAA clade</taxon>
        <taxon>indigoferoid/millettioid clade</taxon>
        <taxon>Phaseoleae</taxon>
        <taxon>Vigna</taxon>
    </lineage>
</organism>